<keyword evidence="3" id="KW-0812">Transmembrane</keyword>
<feature type="transmembrane region" description="Helical" evidence="3">
    <location>
        <begin position="49"/>
        <end position="71"/>
    </location>
</feature>
<evidence type="ECO:0000313" key="8">
    <source>
        <dbReference type="Proteomes" id="UP001487740"/>
    </source>
</evidence>
<keyword evidence="3" id="KW-1133">Transmembrane helix</keyword>
<dbReference type="Gene3D" id="3.50.30.30">
    <property type="match status" value="1"/>
</dbReference>
<dbReference type="InterPro" id="IPR003137">
    <property type="entry name" value="PA_domain"/>
</dbReference>
<evidence type="ECO:0000259" key="4">
    <source>
        <dbReference type="Pfam" id="PF02225"/>
    </source>
</evidence>
<dbReference type="AlphaFoldDB" id="A0AAW0TWA0"/>
<comment type="similarity">
    <text evidence="1">Belongs to the peptidase M28 family. M28B subfamily.</text>
</comment>
<gene>
    <name evidence="7" type="ORF">O3P69_010285</name>
</gene>
<dbReference type="Pfam" id="PF02225">
    <property type="entry name" value="PA"/>
    <property type="match status" value="1"/>
</dbReference>
<evidence type="ECO:0000313" key="7">
    <source>
        <dbReference type="EMBL" id="KAK8390482.1"/>
    </source>
</evidence>
<keyword evidence="8" id="KW-1185">Reference proteome</keyword>
<dbReference type="InterPro" id="IPR036757">
    <property type="entry name" value="TFR-like_dimer_dom_sf"/>
</dbReference>
<protein>
    <submittedName>
        <fullName evidence="7">Uncharacterized protein</fullName>
    </submittedName>
</protein>
<evidence type="ECO:0000256" key="1">
    <source>
        <dbReference type="ARBA" id="ARBA00005634"/>
    </source>
</evidence>
<feature type="domain" description="Peptidase M28" evidence="6">
    <location>
        <begin position="437"/>
        <end position="638"/>
    </location>
</feature>
<comment type="caution">
    <text evidence="7">The sequence shown here is derived from an EMBL/GenBank/DDBJ whole genome shotgun (WGS) entry which is preliminary data.</text>
</comment>
<feature type="domain" description="Transferrin receptor-like dimerisation" evidence="5">
    <location>
        <begin position="703"/>
        <end position="777"/>
    </location>
</feature>
<evidence type="ECO:0000259" key="6">
    <source>
        <dbReference type="Pfam" id="PF04389"/>
    </source>
</evidence>
<feature type="domain" description="PA" evidence="4">
    <location>
        <begin position="250"/>
        <end position="339"/>
    </location>
</feature>
<dbReference type="Proteomes" id="UP001487740">
    <property type="component" value="Unassembled WGS sequence"/>
</dbReference>
<dbReference type="InterPro" id="IPR007365">
    <property type="entry name" value="TFR-like_dimer_dom"/>
</dbReference>
<dbReference type="InterPro" id="IPR046450">
    <property type="entry name" value="PA_dom_sf"/>
</dbReference>
<organism evidence="7 8">
    <name type="scientific">Scylla paramamosain</name>
    <name type="common">Mud crab</name>
    <dbReference type="NCBI Taxonomy" id="85552"/>
    <lineage>
        <taxon>Eukaryota</taxon>
        <taxon>Metazoa</taxon>
        <taxon>Ecdysozoa</taxon>
        <taxon>Arthropoda</taxon>
        <taxon>Crustacea</taxon>
        <taxon>Multicrustacea</taxon>
        <taxon>Malacostraca</taxon>
        <taxon>Eumalacostraca</taxon>
        <taxon>Eucarida</taxon>
        <taxon>Decapoda</taxon>
        <taxon>Pleocyemata</taxon>
        <taxon>Brachyura</taxon>
        <taxon>Eubrachyura</taxon>
        <taxon>Portunoidea</taxon>
        <taxon>Portunidae</taxon>
        <taxon>Portuninae</taxon>
        <taxon>Scylla</taxon>
    </lineage>
</organism>
<dbReference type="FunFam" id="3.40.630.10:FF:000101">
    <property type="entry name" value="N-acetylated alpha-linked acidic dipeptidase like 1"/>
    <property type="match status" value="1"/>
</dbReference>
<dbReference type="InterPro" id="IPR039373">
    <property type="entry name" value="Peptidase_M28B"/>
</dbReference>
<dbReference type="Pfam" id="PF04389">
    <property type="entry name" value="Peptidase_M28"/>
    <property type="match status" value="1"/>
</dbReference>
<dbReference type="SUPFAM" id="SSF53187">
    <property type="entry name" value="Zn-dependent exopeptidases"/>
    <property type="match status" value="1"/>
</dbReference>
<keyword evidence="3" id="KW-0472">Membrane</keyword>
<feature type="compositionally biased region" description="Polar residues" evidence="2">
    <location>
        <begin position="102"/>
        <end position="111"/>
    </location>
</feature>
<sequence>MRSRRCNVSAIAQCFVSCSAATVFPIPLFPHSSSPLSTHHLLSGRGAGMNVVAHAAGVVALLVGVMMLALLQLSVFTEVAASEQEDCNTTTTTTTITTTTTAESQGLSCSRDQAKPGAPGQETWTRPSGRDYFGPAGDAVIQEMKAENIEKYLRYFTSQGHMAGTKQDLEQAEYLKKMWEEQGLDQVFLQPYNVQLSHPDLARPNKVFLLDEAGQVKFTSSVMEEPLDGVPYDDSIPPAFLAFSPAGTVVTDKLVYVNYGLYEDFLTAAQAGVSVEGRLVIAKFGRGFRGDKIFNAQRFKAAGIILYTDPHDYHPEWQSGGAAYPNSFWLPGSGIQRGSIMWHDGDPTTPGYPSLGEWGYGVYRLPEEQTDTPRIPAHTVSYNDALKLLINMGGQEVPEEWRGALNVTYRMGPSLARRGWQVKLEVNNVKRIVPTYNVIGVLRGSEEPDRYVIYGNHRDSWTFGSCDPSSATATMMEMVRSYGVLLSRGWRPRRSIIFGSWGAGEYGFFGTTEFVEEYLKMFEARAVAHLNVDLAIIQTYNLLVSATPLLHKVIKEATKKTPAPEPGLGYETLWEHWTQRVRAASPDLMDYSLASLSEHSPFYQMVGVPTSYMVWEINFEEYDWSDYPLYHTTFEDFDAMKNLLDPEFRYHLALGRLWALMGLGLADSKILPMDPEDETVMLRKLVAGLRQDYGDVMQVEGVTLDPLEAVVGRFEKAARAFNAKLHNLTSVPPLLARQLNDQLMLLEKCYTHGEGSHHRPYMKNMVFGTDNMNQYGGMASAGCAGRPLGGQEMQRFLSSGVAGRAAAALRPAGSHQRRGTRPQGHTVYVGGRRRRRRSQHGHCQLAITHWQR</sequence>
<dbReference type="PANTHER" id="PTHR10404:SF77">
    <property type="entry name" value="GLUTAMATE CARBOXYPEPTIDASE 2 HOMOLOG"/>
    <property type="match status" value="1"/>
</dbReference>
<name>A0AAW0TWA0_SCYPA</name>
<dbReference type="PANTHER" id="PTHR10404">
    <property type="entry name" value="N-ACETYLATED-ALPHA-LINKED ACIDIC DIPEPTIDASE"/>
    <property type="match status" value="1"/>
</dbReference>
<evidence type="ECO:0000259" key="5">
    <source>
        <dbReference type="Pfam" id="PF04253"/>
    </source>
</evidence>
<dbReference type="FunFam" id="3.50.30.30:FF:000045">
    <property type="entry name" value="Predicted protein"/>
    <property type="match status" value="1"/>
</dbReference>
<dbReference type="InterPro" id="IPR007484">
    <property type="entry name" value="Peptidase_M28"/>
</dbReference>
<evidence type="ECO:0000256" key="2">
    <source>
        <dbReference type="SAM" id="MobiDB-lite"/>
    </source>
</evidence>
<dbReference type="GO" id="GO:0004180">
    <property type="term" value="F:carboxypeptidase activity"/>
    <property type="evidence" value="ECO:0007669"/>
    <property type="project" value="TreeGrafter"/>
</dbReference>
<reference evidence="7 8" key="1">
    <citation type="submission" date="2023-03" db="EMBL/GenBank/DDBJ databases">
        <title>High-quality genome of Scylla paramamosain provides insights in environmental adaptation.</title>
        <authorList>
            <person name="Zhang L."/>
        </authorList>
    </citation>
    <scope>NUCLEOTIDE SEQUENCE [LARGE SCALE GENOMIC DNA]</scope>
    <source>
        <strain evidence="7">LZ_2023a</strain>
        <tissue evidence="7">Muscle</tissue>
    </source>
</reference>
<proteinExistence type="inferred from homology"/>
<evidence type="ECO:0000256" key="3">
    <source>
        <dbReference type="SAM" id="Phobius"/>
    </source>
</evidence>
<dbReference type="Gene3D" id="1.20.930.40">
    <property type="entry name" value="Transferrin receptor-like, dimerisation domain"/>
    <property type="match status" value="1"/>
</dbReference>
<dbReference type="Gene3D" id="3.40.630.10">
    <property type="entry name" value="Zn peptidases"/>
    <property type="match status" value="1"/>
</dbReference>
<dbReference type="CDD" id="cd02121">
    <property type="entry name" value="PA_GCPII_like"/>
    <property type="match status" value="1"/>
</dbReference>
<accession>A0AAW0TWA0</accession>
<feature type="region of interest" description="Disordered" evidence="2">
    <location>
        <begin position="99"/>
        <end position="129"/>
    </location>
</feature>
<dbReference type="SUPFAM" id="SSF52025">
    <property type="entry name" value="PA domain"/>
    <property type="match status" value="1"/>
</dbReference>
<dbReference type="SUPFAM" id="SSF47672">
    <property type="entry name" value="Transferrin receptor-like dimerisation domain"/>
    <property type="match status" value="1"/>
</dbReference>
<dbReference type="Pfam" id="PF04253">
    <property type="entry name" value="TFR_dimer"/>
    <property type="match status" value="1"/>
</dbReference>
<dbReference type="EMBL" id="JARAKH010000025">
    <property type="protein sequence ID" value="KAK8390482.1"/>
    <property type="molecule type" value="Genomic_DNA"/>
</dbReference>